<feature type="chain" id="PRO_5010328824" evidence="1">
    <location>
        <begin position="26"/>
        <end position="442"/>
    </location>
</feature>
<dbReference type="InterPro" id="IPR040846">
    <property type="entry name" value="ORF_12_N"/>
</dbReference>
<sequence>MTLARRLAAALSFVAVAALTACASAAPETRSSPAASVDIPHTPVGERVTWIIDILEREADTTAGEWSRVLHENFLAQVPAEQVAELVNRQLRPAAPFTVTAYQGTETQAVATLAGALGDPFDLSLTIDGASRITGMVFGPVAKPWTPSTSLGEVEQRLAALPGQVSALVLRGDEEALALDPDRSAPLASVFKLYVLLAVSDAVASGDLTWDETLVLRDVDRSLPSGELQDAPTGTEVSVRDAASAMIRISDNTATDLLITRLGRERVEAAVVRSGHNDPASLSPFLSTKELFTLGWGDPAVRAEWAGADEAGRRALLDRIAAAPLAVDGAAVTTAQWQDGFDWFAAARDVAAVHRSLQQTQDAEVLGILSENPGQGLDVGSWPYVAFKGGSSRGVLSGSWFVRDDATEATVVLLMADEDPQAVAGAMSDFFHLAEDALRLAH</sequence>
<organism evidence="4 5">
    <name type="scientific">Microbacterium testaceum (strain StLB037)</name>
    <dbReference type="NCBI Taxonomy" id="979556"/>
    <lineage>
        <taxon>Bacteria</taxon>
        <taxon>Bacillati</taxon>
        <taxon>Actinomycetota</taxon>
        <taxon>Actinomycetes</taxon>
        <taxon>Micrococcales</taxon>
        <taxon>Microbacteriaceae</taxon>
        <taxon>Microbacterium</taxon>
    </lineage>
</organism>
<dbReference type="Gene3D" id="1.10.8.620">
    <property type="entry name" value="ORF12 helical bundle domain-like"/>
    <property type="match status" value="1"/>
</dbReference>
<evidence type="ECO:0000256" key="1">
    <source>
        <dbReference type="SAM" id="SignalP"/>
    </source>
</evidence>
<accession>A0A1H0Q6P6</accession>
<dbReference type="AlphaFoldDB" id="A0A1H0Q6P6"/>
<feature type="domain" description="ORF 12 gene product N-terminal" evidence="3">
    <location>
        <begin position="39"/>
        <end position="133"/>
    </location>
</feature>
<dbReference type="Gene3D" id="3.40.710.10">
    <property type="entry name" value="DD-peptidase/beta-lactamase superfamily"/>
    <property type="match status" value="1"/>
</dbReference>
<dbReference type="EMBL" id="FNJN01000004">
    <property type="protein sequence ID" value="SDP12299.1"/>
    <property type="molecule type" value="Genomic_DNA"/>
</dbReference>
<protein>
    <submittedName>
        <fullName evidence="4">Beta-lactamase enzyme family protein</fullName>
    </submittedName>
</protein>
<dbReference type="SUPFAM" id="SSF56601">
    <property type="entry name" value="beta-lactamase/transpeptidase-like"/>
    <property type="match status" value="1"/>
</dbReference>
<dbReference type="PANTHER" id="PTHR35333:SF5">
    <property type="entry name" value="CONSERVED LIPOPROTEIN LPQF-RELATED"/>
    <property type="match status" value="1"/>
</dbReference>
<dbReference type="InterPro" id="IPR000871">
    <property type="entry name" value="Beta-lactam_class-A"/>
</dbReference>
<proteinExistence type="predicted"/>
<dbReference type="Proteomes" id="UP000186456">
    <property type="component" value="Unassembled WGS sequence"/>
</dbReference>
<dbReference type="RefSeq" id="WP_056229711.1">
    <property type="nucleotide sequence ID" value="NZ_FNJN01000004.1"/>
</dbReference>
<dbReference type="PROSITE" id="PS51257">
    <property type="entry name" value="PROKAR_LIPOPROTEIN"/>
    <property type="match status" value="1"/>
</dbReference>
<dbReference type="GO" id="GO:0030655">
    <property type="term" value="P:beta-lactam antibiotic catabolic process"/>
    <property type="evidence" value="ECO:0007669"/>
    <property type="project" value="InterPro"/>
</dbReference>
<reference evidence="4 5" key="1">
    <citation type="submission" date="2016-10" db="EMBL/GenBank/DDBJ databases">
        <authorList>
            <person name="de Groot N.N."/>
        </authorList>
    </citation>
    <scope>NUCLEOTIDE SEQUENCE [LARGE SCALE GENOMIC DNA]</scope>
    <source>
        <strain evidence="4 5">StLB037</strain>
    </source>
</reference>
<dbReference type="Gene3D" id="3.10.450.280">
    <property type="match status" value="1"/>
</dbReference>
<dbReference type="GO" id="GO:0008800">
    <property type="term" value="F:beta-lactamase activity"/>
    <property type="evidence" value="ECO:0007669"/>
    <property type="project" value="InterPro"/>
</dbReference>
<feature type="domain" description="Beta-lactamase class A catalytic" evidence="2">
    <location>
        <begin position="171"/>
        <end position="278"/>
    </location>
</feature>
<name>A0A1H0Q6P6_MICTS</name>
<keyword evidence="1" id="KW-0732">Signal</keyword>
<evidence type="ECO:0000259" key="2">
    <source>
        <dbReference type="Pfam" id="PF13354"/>
    </source>
</evidence>
<evidence type="ECO:0000313" key="4">
    <source>
        <dbReference type="EMBL" id="SDP12299.1"/>
    </source>
</evidence>
<evidence type="ECO:0000313" key="5">
    <source>
        <dbReference type="Proteomes" id="UP000186456"/>
    </source>
</evidence>
<gene>
    <name evidence="4" type="ORF">SAMN04487788_2217</name>
</gene>
<evidence type="ECO:0000259" key="3">
    <source>
        <dbReference type="Pfam" id="PF18042"/>
    </source>
</evidence>
<dbReference type="InterPro" id="IPR012338">
    <property type="entry name" value="Beta-lactam/transpept-like"/>
</dbReference>
<dbReference type="PANTHER" id="PTHR35333">
    <property type="entry name" value="BETA-LACTAMASE"/>
    <property type="match status" value="1"/>
</dbReference>
<dbReference type="InterPro" id="IPR045155">
    <property type="entry name" value="Beta-lactam_cat"/>
</dbReference>
<feature type="signal peptide" evidence="1">
    <location>
        <begin position="1"/>
        <end position="25"/>
    </location>
</feature>
<dbReference type="GO" id="GO:0046677">
    <property type="term" value="P:response to antibiotic"/>
    <property type="evidence" value="ECO:0007669"/>
    <property type="project" value="InterPro"/>
</dbReference>
<dbReference type="Pfam" id="PF18042">
    <property type="entry name" value="ORF_12_N"/>
    <property type="match status" value="1"/>
</dbReference>
<dbReference type="Pfam" id="PF13354">
    <property type="entry name" value="Beta-lactamase2"/>
    <property type="match status" value="1"/>
</dbReference>